<reference evidence="1" key="2">
    <citation type="journal article" date="2024" name="Int. J. Antimicrob. Agents">
        <title>Identification of a novel Providencia species showing multi-drug-resistant in three patients with hospital-acquired infection.</title>
        <authorList>
            <person name="Yang W."/>
            <person name="Chen J."/>
            <person name="Yang F."/>
            <person name="Ji P."/>
            <person name="Shen S."/>
            <person name="Yin D."/>
            <person name="Hu F."/>
        </authorList>
    </citation>
    <scope>NUCLEOTIDE SEQUENCE</scope>
    <source>
        <strain evidence="1">CRE-138-0111</strain>
    </source>
</reference>
<reference evidence="1" key="1">
    <citation type="submission" date="2023-07" db="EMBL/GenBank/DDBJ databases">
        <authorList>
            <person name="Yang W."/>
            <person name="Chen J."/>
            <person name="Ji P."/>
            <person name="Hu F."/>
        </authorList>
    </citation>
    <scope>NUCLEOTIDE SEQUENCE</scope>
    <source>
        <strain evidence="1">CRE-138-0111</strain>
    </source>
</reference>
<sequence length="103" mass="11803">MQKKGCQIFLTPYNAPPLTGNKTTQSAMNTETAARDSEKKKQKIAWLSQRKTYYTAPRDNDLEVENQTDLVATLFNNLSDNLCGHSQDTIKKIFDFKSWRVTN</sequence>
<dbReference type="EMBL" id="JAUQTG010000004">
    <property type="protein sequence ID" value="MDO7856760.1"/>
    <property type="molecule type" value="Genomic_DNA"/>
</dbReference>
<gene>
    <name evidence="1" type="ORF">Q5E86_10410</name>
</gene>
<proteinExistence type="predicted"/>
<evidence type="ECO:0000313" key="1">
    <source>
        <dbReference type="EMBL" id="MDO7856760.1"/>
    </source>
</evidence>
<dbReference type="Proteomes" id="UP001176478">
    <property type="component" value="Unassembled WGS sequence"/>
</dbReference>
<name>A0ABT9ARR5_9GAMM</name>
<comment type="caution">
    <text evidence="1">The sequence shown here is derived from an EMBL/GenBank/DDBJ whole genome shotgun (WGS) entry which is preliminary data.</text>
</comment>
<accession>A0ABT9ARR5</accession>
<protein>
    <submittedName>
        <fullName evidence="1">Uncharacterized protein</fullName>
    </submittedName>
</protein>
<feature type="non-terminal residue" evidence="1">
    <location>
        <position position="103"/>
    </location>
</feature>
<keyword evidence="2" id="KW-1185">Reference proteome</keyword>
<organism evidence="1 2">
    <name type="scientific">Providencia huashanensis</name>
    <dbReference type="NCBI Taxonomy" id="3037798"/>
    <lineage>
        <taxon>Bacteria</taxon>
        <taxon>Pseudomonadati</taxon>
        <taxon>Pseudomonadota</taxon>
        <taxon>Gammaproteobacteria</taxon>
        <taxon>Enterobacterales</taxon>
        <taxon>Morganellaceae</taxon>
        <taxon>Providencia</taxon>
    </lineage>
</organism>
<evidence type="ECO:0000313" key="2">
    <source>
        <dbReference type="Proteomes" id="UP001176478"/>
    </source>
</evidence>